<gene>
    <name evidence="1" type="ORF">K3G42_003524</name>
</gene>
<protein>
    <submittedName>
        <fullName evidence="1">Uncharacterized protein</fullName>
    </submittedName>
</protein>
<evidence type="ECO:0000313" key="2">
    <source>
        <dbReference type="Proteomes" id="UP000827872"/>
    </source>
</evidence>
<reference evidence="1" key="1">
    <citation type="submission" date="2021-08" db="EMBL/GenBank/DDBJ databases">
        <title>The first chromosome-level gecko genome reveals the dynamic sex chromosomes of Neotropical dwarf geckos (Sphaerodactylidae: Sphaerodactylus).</title>
        <authorList>
            <person name="Pinto B.J."/>
            <person name="Keating S.E."/>
            <person name="Gamble T."/>
        </authorList>
    </citation>
    <scope>NUCLEOTIDE SEQUENCE</scope>
    <source>
        <strain evidence="1">TG3544</strain>
    </source>
</reference>
<name>A0ACB8G810_9SAUR</name>
<dbReference type="EMBL" id="CM037614">
    <property type="protein sequence ID" value="KAH8015411.1"/>
    <property type="molecule type" value="Genomic_DNA"/>
</dbReference>
<sequence>MASRIDMALGTLVAAFHDYAKKHNDGTTINKKELKELIEKEVSLGQKVNDKEIQGLMGDLDRNGDEKLDFKEYLTLLGRLAVHYNEGLKGAH</sequence>
<comment type="caution">
    <text evidence="1">The sequence shown here is derived from an EMBL/GenBank/DDBJ whole genome shotgun (WGS) entry which is preliminary data.</text>
</comment>
<dbReference type="Proteomes" id="UP000827872">
    <property type="component" value="Linkage Group LG01"/>
</dbReference>
<proteinExistence type="predicted"/>
<accession>A0ACB8G810</accession>
<keyword evidence="2" id="KW-1185">Reference proteome</keyword>
<organism evidence="1 2">
    <name type="scientific">Sphaerodactylus townsendi</name>
    <dbReference type="NCBI Taxonomy" id="933632"/>
    <lineage>
        <taxon>Eukaryota</taxon>
        <taxon>Metazoa</taxon>
        <taxon>Chordata</taxon>
        <taxon>Craniata</taxon>
        <taxon>Vertebrata</taxon>
        <taxon>Euteleostomi</taxon>
        <taxon>Lepidosauria</taxon>
        <taxon>Squamata</taxon>
        <taxon>Bifurcata</taxon>
        <taxon>Gekkota</taxon>
        <taxon>Sphaerodactylidae</taxon>
        <taxon>Sphaerodactylus</taxon>
    </lineage>
</organism>
<evidence type="ECO:0000313" key="1">
    <source>
        <dbReference type="EMBL" id="KAH8015411.1"/>
    </source>
</evidence>